<dbReference type="InterPro" id="IPR029063">
    <property type="entry name" value="SAM-dependent_MTases_sf"/>
</dbReference>
<keyword evidence="2" id="KW-0830">Ubiquinone</keyword>
<keyword evidence="2" id="KW-0489">Methyltransferase</keyword>
<dbReference type="SUPFAM" id="SSF53335">
    <property type="entry name" value="S-adenosyl-L-methionine-dependent methyltransferases"/>
    <property type="match status" value="1"/>
</dbReference>
<reference evidence="2 3" key="1">
    <citation type="submission" date="2017-05" db="EMBL/GenBank/DDBJ databases">
        <authorList>
            <person name="Varghese N."/>
            <person name="Submissions S."/>
        </authorList>
    </citation>
    <scope>NUCLEOTIDE SEQUENCE [LARGE SCALE GENOMIC DNA]</scope>
    <source>
        <strain evidence="2 3">DSM 21194</strain>
    </source>
</reference>
<gene>
    <name evidence="2" type="ORF">SAMN06265218_11732</name>
</gene>
<accession>A0A521ENV5</accession>
<evidence type="ECO:0000313" key="2">
    <source>
        <dbReference type="EMBL" id="SMO84810.1"/>
    </source>
</evidence>
<evidence type="ECO:0000256" key="1">
    <source>
        <dbReference type="ARBA" id="ARBA00022679"/>
    </source>
</evidence>
<dbReference type="RefSeq" id="WP_142715608.1">
    <property type="nucleotide sequence ID" value="NZ_FXTH01000017.1"/>
</dbReference>
<dbReference type="PANTHER" id="PTHR43861:SF3">
    <property type="entry name" value="PUTATIVE (AFU_ORTHOLOGUE AFUA_2G14390)-RELATED"/>
    <property type="match status" value="1"/>
</dbReference>
<dbReference type="GO" id="GO:0032259">
    <property type="term" value="P:methylation"/>
    <property type="evidence" value="ECO:0007669"/>
    <property type="project" value="UniProtKB-KW"/>
</dbReference>
<organism evidence="2 3">
    <name type="scientific">Fodinibius sediminis</name>
    <dbReference type="NCBI Taxonomy" id="1214077"/>
    <lineage>
        <taxon>Bacteria</taxon>
        <taxon>Pseudomonadati</taxon>
        <taxon>Balneolota</taxon>
        <taxon>Balneolia</taxon>
        <taxon>Balneolales</taxon>
        <taxon>Balneolaceae</taxon>
        <taxon>Fodinibius</taxon>
    </lineage>
</organism>
<evidence type="ECO:0000313" key="3">
    <source>
        <dbReference type="Proteomes" id="UP000317593"/>
    </source>
</evidence>
<dbReference type="CDD" id="cd02440">
    <property type="entry name" value="AdoMet_MTases"/>
    <property type="match status" value="1"/>
</dbReference>
<dbReference type="Proteomes" id="UP000317593">
    <property type="component" value="Unassembled WGS sequence"/>
</dbReference>
<proteinExistence type="predicted"/>
<dbReference type="GO" id="GO:0008168">
    <property type="term" value="F:methyltransferase activity"/>
    <property type="evidence" value="ECO:0007669"/>
    <property type="project" value="UniProtKB-KW"/>
</dbReference>
<keyword evidence="1" id="KW-0808">Transferase</keyword>
<sequence length="207" mass="23225">MSEFDEKAQDWDTPESQERAANIAEAIRSHVPLSPAMSAFDYGCGTGQLSFELREDIGPITLADNSEGMLEVLRDKIKTASADDMTPVKLNLSNDPLPDKHFDLIYTMMTLHHIPDTRKILGQFHALLNDGGYVCVADLDEEDGSFHGHDVDDVHRGFDREELAKLAEDAGFTDIRFSTAYNMEHEVNEEGETKMFPIFLMVARKDS</sequence>
<dbReference type="OrthoDB" id="9791837at2"/>
<dbReference type="EMBL" id="FXTH01000017">
    <property type="protein sequence ID" value="SMO84810.1"/>
    <property type="molecule type" value="Genomic_DNA"/>
</dbReference>
<keyword evidence="3" id="KW-1185">Reference proteome</keyword>
<dbReference type="Pfam" id="PF13489">
    <property type="entry name" value="Methyltransf_23"/>
    <property type="match status" value="1"/>
</dbReference>
<dbReference type="PANTHER" id="PTHR43861">
    <property type="entry name" value="TRANS-ACONITATE 2-METHYLTRANSFERASE-RELATED"/>
    <property type="match status" value="1"/>
</dbReference>
<protein>
    <submittedName>
        <fullName evidence="2">Ubiquinone/menaquinone biosynthesis C-methylase UbiE</fullName>
    </submittedName>
</protein>
<dbReference type="AlphaFoldDB" id="A0A521ENV5"/>
<dbReference type="Gene3D" id="3.40.50.150">
    <property type="entry name" value="Vaccinia Virus protein VP39"/>
    <property type="match status" value="1"/>
</dbReference>
<name>A0A521ENV5_9BACT</name>